<accession>A0A7C3EQM6</accession>
<organism evidence="2">
    <name type="scientific">candidate division WOR-3 bacterium</name>
    <dbReference type="NCBI Taxonomy" id="2052148"/>
    <lineage>
        <taxon>Bacteria</taxon>
        <taxon>Bacteria division WOR-3</taxon>
    </lineage>
</organism>
<evidence type="ECO:0000313" key="1">
    <source>
        <dbReference type="EMBL" id="HEA87913.1"/>
    </source>
</evidence>
<gene>
    <name evidence="1" type="ORF">ENP94_07920</name>
    <name evidence="2" type="ORF">ENS16_03565</name>
</gene>
<protein>
    <submittedName>
        <fullName evidence="2">Uncharacterized protein</fullName>
    </submittedName>
</protein>
<evidence type="ECO:0000313" key="2">
    <source>
        <dbReference type="EMBL" id="HFJ53751.1"/>
    </source>
</evidence>
<proteinExistence type="predicted"/>
<comment type="caution">
    <text evidence="2">The sequence shown here is derived from an EMBL/GenBank/DDBJ whole genome shotgun (WGS) entry which is preliminary data.</text>
</comment>
<dbReference type="AlphaFoldDB" id="A0A7C3EQM6"/>
<name>A0A7C3EQM6_UNCW3</name>
<dbReference type="EMBL" id="DSTU01000004">
    <property type="protein sequence ID" value="HFJ53751.1"/>
    <property type="molecule type" value="Genomic_DNA"/>
</dbReference>
<reference evidence="2" key="1">
    <citation type="journal article" date="2020" name="mSystems">
        <title>Genome- and Community-Level Interaction Insights into Carbon Utilization and Element Cycling Functions of Hydrothermarchaeota in Hydrothermal Sediment.</title>
        <authorList>
            <person name="Zhou Z."/>
            <person name="Liu Y."/>
            <person name="Xu W."/>
            <person name="Pan J."/>
            <person name="Luo Z.H."/>
            <person name="Li M."/>
        </authorList>
    </citation>
    <scope>NUCLEOTIDE SEQUENCE [LARGE SCALE GENOMIC DNA]</scope>
    <source>
        <strain evidence="1">SpSt-265</strain>
        <strain evidence="2">SpSt-465</strain>
    </source>
</reference>
<sequence>MVLSFAWEPVAPCPYPEQPGAALTTGLPGVIYAFVGGGTKKFLKHNCANDQWDDASVADLPAEAVPVQAGGALTSDLRDHIYALVGGAAGSSGVTA</sequence>
<dbReference type="EMBL" id="DSLG01000008">
    <property type="protein sequence ID" value="HEA87913.1"/>
    <property type="molecule type" value="Genomic_DNA"/>
</dbReference>